<accession>A0AAD1XYD4</accession>
<evidence type="ECO:0000313" key="1">
    <source>
        <dbReference type="EMBL" id="CAI2381069.1"/>
    </source>
</evidence>
<protein>
    <submittedName>
        <fullName evidence="1">Uncharacterized protein</fullName>
    </submittedName>
</protein>
<dbReference type="EMBL" id="CAMPGE010023096">
    <property type="protein sequence ID" value="CAI2381069.1"/>
    <property type="molecule type" value="Genomic_DNA"/>
</dbReference>
<dbReference type="Proteomes" id="UP001295684">
    <property type="component" value="Unassembled WGS sequence"/>
</dbReference>
<gene>
    <name evidence="1" type="ORF">ECRASSUSDP1_LOCUS22515</name>
</gene>
<reference evidence="1" key="1">
    <citation type="submission" date="2023-07" db="EMBL/GenBank/DDBJ databases">
        <authorList>
            <consortium name="AG Swart"/>
            <person name="Singh M."/>
            <person name="Singh A."/>
            <person name="Seah K."/>
            <person name="Emmerich C."/>
        </authorList>
    </citation>
    <scope>NUCLEOTIDE SEQUENCE</scope>
    <source>
        <strain evidence="1">DP1</strain>
    </source>
</reference>
<keyword evidence="2" id="KW-1185">Reference proteome</keyword>
<evidence type="ECO:0000313" key="2">
    <source>
        <dbReference type="Proteomes" id="UP001295684"/>
    </source>
</evidence>
<organism evidence="1 2">
    <name type="scientific">Euplotes crassus</name>
    <dbReference type="NCBI Taxonomy" id="5936"/>
    <lineage>
        <taxon>Eukaryota</taxon>
        <taxon>Sar</taxon>
        <taxon>Alveolata</taxon>
        <taxon>Ciliophora</taxon>
        <taxon>Intramacronucleata</taxon>
        <taxon>Spirotrichea</taxon>
        <taxon>Hypotrichia</taxon>
        <taxon>Euplotida</taxon>
        <taxon>Euplotidae</taxon>
        <taxon>Moneuplotes</taxon>
    </lineage>
</organism>
<name>A0AAD1XYD4_EUPCR</name>
<comment type="caution">
    <text evidence="1">The sequence shown here is derived from an EMBL/GenBank/DDBJ whole genome shotgun (WGS) entry which is preliminary data.</text>
</comment>
<proteinExistence type="predicted"/>
<dbReference type="AlphaFoldDB" id="A0AAD1XYD4"/>
<sequence>MLGFQCWACFGSFLRMGSCWQTGFWRKKDIRERRCLDRKRGNLCRDVLIIRG</sequence>